<dbReference type="GO" id="GO:0005198">
    <property type="term" value="F:structural molecule activity"/>
    <property type="evidence" value="ECO:0007669"/>
    <property type="project" value="TreeGrafter"/>
</dbReference>
<dbReference type="PROSITE" id="PS00633">
    <property type="entry name" value="BROMODOMAIN_1"/>
    <property type="match status" value="1"/>
</dbReference>
<keyword evidence="5" id="KW-0804">Transcription</keyword>
<dbReference type="Gene3D" id="1.20.920.10">
    <property type="entry name" value="Bromodomain-like"/>
    <property type="match status" value="1"/>
</dbReference>
<evidence type="ECO:0000256" key="7">
    <source>
        <dbReference type="ARBA" id="ARBA00093633"/>
    </source>
</evidence>
<dbReference type="InterPro" id="IPR009072">
    <property type="entry name" value="Histone-fold"/>
</dbReference>
<evidence type="ECO:0000259" key="10">
    <source>
        <dbReference type="PROSITE" id="PS50014"/>
    </source>
</evidence>
<keyword evidence="3" id="KW-0805">Transcription regulation</keyword>
<name>A0AAV5QRQ7_9ASCO</name>
<protein>
    <recommendedName>
        <fullName evidence="7">SAGA complex subunit Spt7</fullName>
    </recommendedName>
</protein>
<dbReference type="RefSeq" id="XP_064854596.1">
    <property type="nucleotide sequence ID" value="XM_064998524.1"/>
</dbReference>
<dbReference type="GO" id="GO:0000124">
    <property type="term" value="C:SAGA complex"/>
    <property type="evidence" value="ECO:0007669"/>
    <property type="project" value="InterPro"/>
</dbReference>
<evidence type="ECO:0000256" key="6">
    <source>
        <dbReference type="ARBA" id="ARBA00023242"/>
    </source>
</evidence>
<keyword evidence="4 8" id="KW-0103">Bromodomain</keyword>
<proteinExistence type="predicted"/>
<evidence type="ECO:0000256" key="8">
    <source>
        <dbReference type="PROSITE-ProRule" id="PRU00035"/>
    </source>
</evidence>
<reference evidence="11 12" key="1">
    <citation type="journal article" date="2023" name="Elife">
        <title>Identification of key yeast species and microbe-microbe interactions impacting larval growth of Drosophila in the wild.</title>
        <authorList>
            <person name="Mure A."/>
            <person name="Sugiura Y."/>
            <person name="Maeda R."/>
            <person name="Honda K."/>
            <person name="Sakurai N."/>
            <person name="Takahashi Y."/>
            <person name="Watada M."/>
            <person name="Katoh T."/>
            <person name="Gotoh A."/>
            <person name="Gotoh Y."/>
            <person name="Taniguchi I."/>
            <person name="Nakamura K."/>
            <person name="Hayashi T."/>
            <person name="Katayama T."/>
            <person name="Uemura T."/>
            <person name="Hattori Y."/>
        </authorList>
    </citation>
    <scope>NUCLEOTIDE SEQUENCE [LARGE SCALE GENOMIC DNA]</scope>
    <source>
        <strain evidence="11 12">SC-9</strain>
    </source>
</reference>
<comment type="subcellular location">
    <subcellularLocation>
        <location evidence="1">Nucleus</location>
    </subcellularLocation>
</comment>
<feature type="region of interest" description="Disordered" evidence="9">
    <location>
        <begin position="495"/>
        <end position="569"/>
    </location>
</feature>
<dbReference type="GO" id="GO:0046695">
    <property type="term" value="C:SLIK (SAGA-like) complex"/>
    <property type="evidence" value="ECO:0007669"/>
    <property type="project" value="InterPro"/>
</dbReference>
<evidence type="ECO:0000256" key="9">
    <source>
        <dbReference type="SAM" id="MobiDB-lite"/>
    </source>
</evidence>
<feature type="compositionally biased region" description="Polar residues" evidence="9">
    <location>
        <begin position="523"/>
        <end position="565"/>
    </location>
</feature>
<feature type="region of interest" description="Disordered" evidence="9">
    <location>
        <begin position="127"/>
        <end position="191"/>
    </location>
</feature>
<dbReference type="PROSITE" id="PS50014">
    <property type="entry name" value="BROMODOMAIN_2"/>
    <property type="match status" value="1"/>
</dbReference>
<dbReference type="GO" id="GO:0006357">
    <property type="term" value="P:regulation of transcription by RNA polymerase II"/>
    <property type="evidence" value="ECO:0007669"/>
    <property type="project" value="UniProtKB-ARBA"/>
</dbReference>
<evidence type="ECO:0000256" key="2">
    <source>
        <dbReference type="ARBA" id="ARBA00022553"/>
    </source>
</evidence>
<dbReference type="PANTHER" id="PTHR47343:SF1">
    <property type="entry name" value="TRANSCRIPTIONAL ACTIVATOR SPT7"/>
    <property type="match status" value="1"/>
</dbReference>
<dbReference type="Gene3D" id="1.10.20.10">
    <property type="entry name" value="Histone, subunit A"/>
    <property type="match status" value="1"/>
</dbReference>
<dbReference type="InterPro" id="IPR018359">
    <property type="entry name" value="Bromodomain_CS"/>
</dbReference>
<accession>A0AAV5QRQ7</accession>
<evidence type="ECO:0000256" key="5">
    <source>
        <dbReference type="ARBA" id="ARBA00023163"/>
    </source>
</evidence>
<dbReference type="GeneID" id="90075575"/>
<comment type="caution">
    <text evidence="11">The sequence shown here is derived from an EMBL/GenBank/DDBJ whole genome shotgun (WGS) entry which is preliminary data.</text>
</comment>
<evidence type="ECO:0000313" key="12">
    <source>
        <dbReference type="Proteomes" id="UP001360560"/>
    </source>
</evidence>
<keyword evidence="2" id="KW-0597">Phosphoprotein</keyword>
<evidence type="ECO:0000313" key="11">
    <source>
        <dbReference type="EMBL" id="GMM37600.1"/>
    </source>
</evidence>
<dbReference type="AlphaFoldDB" id="A0AAV5QRQ7"/>
<keyword evidence="6" id="KW-0539">Nucleus</keyword>
<dbReference type="GO" id="GO:0005634">
    <property type="term" value="C:nucleus"/>
    <property type="evidence" value="ECO:0007669"/>
    <property type="project" value="UniProtKB-SubCell"/>
</dbReference>
<feature type="region of interest" description="Disordered" evidence="9">
    <location>
        <begin position="211"/>
        <end position="258"/>
    </location>
</feature>
<feature type="compositionally biased region" description="Basic and acidic residues" evidence="9">
    <location>
        <begin position="169"/>
        <end position="187"/>
    </location>
</feature>
<evidence type="ECO:0000256" key="1">
    <source>
        <dbReference type="ARBA" id="ARBA00004123"/>
    </source>
</evidence>
<dbReference type="CDD" id="cd05510">
    <property type="entry name" value="Bromo_SPT7_like"/>
    <property type="match status" value="1"/>
</dbReference>
<evidence type="ECO:0000256" key="3">
    <source>
        <dbReference type="ARBA" id="ARBA00023015"/>
    </source>
</evidence>
<dbReference type="Proteomes" id="UP001360560">
    <property type="component" value="Unassembled WGS sequence"/>
</dbReference>
<dbReference type="PRINTS" id="PR00503">
    <property type="entry name" value="BROMODOMAIN"/>
</dbReference>
<evidence type="ECO:0000256" key="4">
    <source>
        <dbReference type="ARBA" id="ARBA00023117"/>
    </source>
</evidence>
<dbReference type="SMART" id="SM00297">
    <property type="entry name" value="BROMO"/>
    <property type="match status" value="1"/>
</dbReference>
<dbReference type="InterPro" id="IPR036427">
    <property type="entry name" value="Bromodomain-like_sf"/>
</dbReference>
<feature type="domain" description="Bromo" evidence="10">
    <location>
        <begin position="395"/>
        <end position="465"/>
    </location>
</feature>
<keyword evidence="12" id="KW-1185">Reference proteome</keyword>
<gene>
    <name evidence="11" type="ORF">DASC09_049250</name>
</gene>
<dbReference type="SUPFAM" id="SSF47370">
    <property type="entry name" value="Bromodomain"/>
    <property type="match status" value="1"/>
</dbReference>
<dbReference type="Pfam" id="PF00439">
    <property type="entry name" value="Bromodomain"/>
    <property type="match status" value="1"/>
</dbReference>
<feature type="compositionally biased region" description="Polar residues" evidence="9">
    <location>
        <begin position="224"/>
        <end position="258"/>
    </location>
</feature>
<dbReference type="FunFam" id="1.20.920.10:FF:000032">
    <property type="entry name" value="Transcriptional activator spt7"/>
    <property type="match status" value="1"/>
</dbReference>
<dbReference type="PANTHER" id="PTHR47343">
    <property type="entry name" value="TRANSCRIPTIONAL ACTIVATOR SPT7"/>
    <property type="match status" value="1"/>
</dbReference>
<dbReference type="EMBL" id="BTFZ01000012">
    <property type="protein sequence ID" value="GMM37600.1"/>
    <property type="molecule type" value="Genomic_DNA"/>
</dbReference>
<dbReference type="InterPro" id="IPR001487">
    <property type="entry name" value="Bromodomain"/>
</dbReference>
<dbReference type="InterPro" id="IPR037782">
    <property type="entry name" value="Spt7"/>
</dbReference>
<dbReference type="GO" id="GO:0006325">
    <property type="term" value="P:chromatin organization"/>
    <property type="evidence" value="ECO:0007669"/>
    <property type="project" value="UniProtKB-ARBA"/>
</dbReference>
<dbReference type="GO" id="GO:0046982">
    <property type="term" value="F:protein heterodimerization activity"/>
    <property type="evidence" value="ECO:0007669"/>
    <property type="project" value="InterPro"/>
</dbReference>
<dbReference type="CDD" id="cd22927">
    <property type="entry name" value="HFD_SPT7"/>
    <property type="match status" value="1"/>
</dbReference>
<feature type="compositionally biased region" description="Acidic residues" evidence="9">
    <location>
        <begin position="152"/>
        <end position="168"/>
    </location>
</feature>
<sequence length="1166" mass="133878">MNKLKLFQENDAESLYSTAKYLYLKTHFWSTYLTTSQLQVFNKVFGSNLPKSQSKLLWNHLINGNIVIKDEEHRSIDSALLNSKATCLRIRSLLWGKATSYYYNLVNHTNDRDGGEIFEILEDDDSDFEDASSEHHQQQLPQQQPSKPIRDPDEDDDYDDDDDEEEEQQGNKDTEMKENDQTKETKPNDQSVFEYYEKSLILDLIGFTETTSESDSYDSKNQKHNQQQETRKSQSGKPQTNTKLNGNPTLTTSKMSTSLNSSDTIVTTQELEIIKNMNSVYHNFENDKETLMKREKLEANDKIVDQQLTSKLPSSEIQSLSNQLSMNIGSANLSLKYLLKLIDNNKDRVPNLTNRELTNLIHDVKKSKSKWSSDDRIGQEELYEACEKVVTELRGYTQHSTPFLTKVSKREAPNYYQIIKKPMDLNTVMKKLKNLDYKSKNDFLSDLMLIWTNCLTYNTDPAHQLRKDALAMRKKTQSLTPLIPDITIRTKAEMEKEEKELEQQMSQRKNQKKLNGGKGLKRTSNGTVLNINPPDSASPQPAPTPNQSMLSTAAANTPEPSSSVGANDEDLNESQADLFDNEVSQTPHDDDIDQENDFNEEINDLEVQVWKNYTSKLRGDFLLRRSKLFIKDENNELKLNSNAEAVLRDSTRMSEFMRVVAGIRKYDTEEDGGVESKQDFSKSWVGKEKKSKLENAADIKLSDNDHDENGIDDDLYLTEYDIINGIPVISYQGEDENELSRKENKILERLNFQRKMNGSDSLENGETSDFVPPKNGLNKIVVENITEMQDIRKICFKISLIRRMQNNQIIHHTQLKAPAFERLKDLDLNPLEKESEQVVFDHKFNSTFIYDILKKNVGKVLMNTGFEAADPHAIEVITQIAENFMGNLIRTIKLHLETSSQNRILSKSDILLLSLVENGISKPDDLFNYVKDGIFKQNSKLKELRQKLSNFLKELLRPTLLSFQTEKDLMNEKNFTDNSDQFLTGDFSNELGEDFFGFRELGLDKEFHMLSSSIPLHLLNSRLNNSLFNSQNANAADQKLIEEFDKNVKYERLTKADIGKQIGLASPFLKKFFEKSKVVYLKNFKNNNTTNKELPLTNKEEEMLILEDEDMPQKQRNIRPRLPPNGKISGVKRRTVGNGFFLNEDDAEETHVFGAGVVLANNNRVK</sequence>
<organism evidence="11 12">
    <name type="scientific">Saccharomycopsis crataegensis</name>
    <dbReference type="NCBI Taxonomy" id="43959"/>
    <lineage>
        <taxon>Eukaryota</taxon>
        <taxon>Fungi</taxon>
        <taxon>Dikarya</taxon>
        <taxon>Ascomycota</taxon>
        <taxon>Saccharomycotina</taxon>
        <taxon>Saccharomycetes</taxon>
        <taxon>Saccharomycopsidaceae</taxon>
        <taxon>Saccharomycopsis</taxon>
    </lineage>
</organism>